<evidence type="ECO:0000313" key="1">
    <source>
        <dbReference type="EMBL" id="BBM37126.1"/>
    </source>
</evidence>
<proteinExistence type="predicted"/>
<evidence type="ECO:0000313" key="2">
    <source>
        <dbReference type="Proteomes" id="UP000321606"/>
    </source>
</evidence>
<name>A0A510JDG8_9FUSO</name>
<gene>
    <name evidence="1" type="ORF">JCM16774_2082</name>
</gene>
<dbReference type="Proteomes" id="UP000321606">
    <property type="component" value="Chromosome"/>
</dbReference>
<sequence length="75" mass="8905">MPNLQKKKIESKKTIYSKNGFINDVILWSKNFFQNFFRNILTKGNKFGNIIFVNYGSVVGEDNENMRRRSKDVKR</sequence>
<protein>
    <submittedName>
        <fullName evidence="1">Uncharacterized protein</fullName>
    </submittedName>
</protein>
<dbReference type="KEGG" id="lgo:JCM16774_2082"/>
<organism evidence="1 2">
    <name type="scientific">Pseudoleptotrichia goodfellowii</name>
    <dbReference type="NCBI Taxonomy" id="157692"/>
    <lineage>
        <taxon>Bacteria</taxon>
        <taxon>Fusobacteriati</taxon>
        <taxon>Fusobacteriota</taxon>
        <taxon>Fusobacteriia</taxon>
        <taxon>Fusobacteriales</taxon>
        <taxon>Leptotrichiaceae</taxon>
        <taxon>Pseudoleptotrichia</taxon>
    </lineage>
</organism>
<accession>A0A510JDG8</accession>
<dbReference type="STRING" id="714315.GCA_000516535_02077"/>
<reference evidence="1 2" key="1">
    <citation type="submission" date="2019-07" db="EMBL/GenBank/DDBJ databases">
        <title>Complete Genome Sequence of Leptotrichia goodfellowii Strain JCM 16774.</title>
        <authorList>
            <person name="Watanabe S."/>
            <person name="Cui L."/>
        </authorList>
    </citation>
    <scope>NUCLEOTIDE SEQUENCE [LARGE SCALE GENOMIC DNA]</scope>
    <source>
        <strain evidence="1 2">JCM16774</strain>
    </source>
</reference>
<dbReference type="EMBL" id="AP019822">
    <property type="protein sequence ID" value="BBM37126.1"/>
    <property type="molecule type" value="Genomic_DNA"/>
</dbReference>
<dbReference type="AlphaFoldDB" id="A0A510JDG8"/>